<evidence type="ECO:0000256" key="9">
    <source>
        <dbReference type="ARBA" id="ARBA00024046"/>
    </source>
</evidence>
<dbReference type="EMBL" id="LASV01000038">
    <property type="protein sequence ID" value="KKA25043.1"/>
    <property type="molecule type" value="Genomic_DNA"/>
</dbReference>
<accession>A0A0F4Z575</accession>
<sequence length="639" mass="68586">MASHIIGNRNSTPEASKSSLRPPSSSRNLGGSHQLRASADMSGFPSPLSTRNMRPSSEVFFNQQSQGQGNMEDPLDRAAQQWIADIDQYETTLEEMAAATLDQDFKDELSAIEQWFRVLSEAERTAALYALLQQTTQVQIRFFIQVLQQMAKNHPMSGVLSPANFGEKDPMSNRLSDAMSKLNIDSSRNSIGRPPPSPGAKRNSGLDSNTISAMFPDAAAAIAQKKAEYTQQTGNAPGSNANSSSVFGDRSSLVAPTISAPDSNKDSLSQPPSSPWSQRTPEPQQPPIARPKSSSGQPQPQQQQQPMGQFSQPSASSGLRSPRPGQVSGSSNVQSTTITAPEISHDAPLLSPYNVGNASWASLANTPMTATFNTQQQQQQQQNTAASQADMVANATAMKLAALSTVNNRIALDDARKYRRARSNDGHGKNSNSGHVSSGVSQPNVPGANLVMVNDAGQVLNAQQIAALQAQQQAALAGRRSRPNSPGIALQAPLGQMGFTSPQNNGFLTAYDPNNPLLGNGLGSLGLGQFGLGGHEGYLSDHSEVTRGRSPRGRRGSSKPPEDPTDPNLLKDIPAWLRSLRLHKYTENLKDLKWTELIELDDKGLEERGVNALGARNKMLKVFDQVKEAKKEGKLDSAL</sequence>
<name>A0A0F4Z575_RASE3</name>
<feature type="region of interest" description="Disordered" evidence="13">
    <location>
        <begin position="229"/>
        <end position="248"/>
    </location>
</feature>
<evidence type="ECO:0000256" key="11">
    <source>
        <dbReference type="ARBA" id="ARBA00054767"/>
    </source>
</evidence>
<evidence type="ECO:0000256" key="5">
    <source>
        <dbReference type="ARBA" id="ARBA00022490"/>
    </source>
</evidence>
<evidence type="ECO:0000313" key="16">
    <source>
        <dbReference type="Proteomes" id="UP000053958"/>
    </source>
</evidence>
<dbReference type="InterPro" id="IPR037635">
    <property type="entry name" value="VTS1_SAM"/>
</dbReference>
<dbReference type="InterPro" id="IPR001660">
    <property type="entry name" value="SAM"/>
</dbReference>
<evidence type="ECO:0000256" key="10">
    <source>
        <dbReference type="ARBA" id="ARBA00024136"/>
    </source>
</evidence>
<dbReference type="GO" id="GO:0000932">
    <property type="term" value="C:P-body"/>
    <property type="evidence" value="ECO:0007669"/>
    <property type="project" value="UniProtKB-SubCell"/>
</dbReference>
<dbReference type="PROSITE" id="PS50105">
    <property type="entry name" value="SAM_DOMAIN"/>
    <property type="match status" value="1"/>
</dbReference>
<feature type="region of interest" description="Disordered" evidence="13">
    <location>
        <begin position="185"/>
        <end position="210"/>
    </location>
</feature>
<dbReference type="STRING" id="1408163.A0A0F4Z575"/>
<evidence type="ECO:0000313" key="15">
    <source>
        <dbReference type="EMBL" id="KKA25043.1"/>
    </source>
</evidence>
<comment type="subcellular location">
    <subcellularLocation>
        <location evidence="1">Cytoplasm</location>
        <location evidence="1">P-body</location>
    </subcellularLocation>
    <subcellularLocation>
        <location evidence="2">Cytoplasm</location>
        <location evidence="2">Cytosol</location>
    </subcellularLocation>
</comment>
<evidence type="ECO:0000256" key="12">
    <source>
        <dbReference type="ARBA" id="ARBA00073291"/>
    </source>
</evidence>
<reference evidence="15 16" key="1">
    <citation type="submission" date="2015-04" db="EMBL/GenBank/DDBJ databases">
        <authorList>
            <person name="Heijne W.H."/>
            <person name="Fedorova N.D."/>
            <person name="Nierman W.C."/>
            <person name="Vollebregt A.W."/>
            <person name="Zhao Z."/>
            <person name="Wu L."/>
            <person name="Kumar M."/>
            <person name="Stam H."/>
            <person name="van den Berg M.A."/>
            <person name="Pel H.J."/>
        </authorList>
    </citation>
    <scope>NUCLEOTIDE SEQUENCE [LARGE SCALE GENOMIC DNA]</scope>
    <source>
        <strain evidence="15 16">CBS 393.64</strain>
    </source>
</reference>
<comment type="caution">
    <text evidence="15">The sequence shown here is derived from an EMBL/GenBank/DDBJ whole genome shotgun (WGS) entry which is preliminary data.</text>
</comment>
<dbReference type="SUPFAM" id="SSF47769">
    <property type="entry name" value="SAM/Pointed domain"/>
    <property type="match status" value="1"/>
</dbReference>
<evidence type="ECO:0000256" key="8">
    <source>
        <dbReference type="ARBA" id="ARBA00022927"/>
    </source>
</evidence>
<dbReference type="InterPro" id="IPR050897">
    <property type="entry name" value="SMAUG/VTS1_RNA-bind"/>
</dbReference>
<evidence type="ECO:0000259" key="14">
    <source>
        <dbReference type="PROSITE" id="PS50105"/>
    </source>
</evidence>
<feature type="compositionally biased region" description="Low complexity" evidence="13">
    <location>
        <begin position="16"/>
        <end position="27"/>
    </location>
</feature>
<evidence type="ECO:0000256" key="3">
    <source>
        <dbReference type="ARBA" id="ARBA00007325"/>
    </source>
</evidence>
<feature type="compositionally biased region" description="Low complexity" evidence="13">
    <location>
        <begin position="234"/>
        <end position="245"/>
    </location>
</feature>
<evidence type="ECO:0000256" key="6">
    <source>
        <dbReference type="ARBA" id="ARBA00022741"/>
    </source>
</evidence>
<feature type="compositionally biased region" description="Basic and acidic residues" evidence="13">
    <location>
        <begin position="538"/>
        <end position="547"/>
    </location>
</feature>
<feature type="compositionally biased region" description="Low complexity" evidence="13">
    <location>
        <begin position="267"/>
        <end position="278"/>
    </location>
</feature>
<dbReference type="SMART" id="SM00454">
    <property type="entry name" value="SAM"/>
    <property type="match status" value="1"/>
</dbReference>
<feature type="domain" description="SAM" evidence="14">
    <location>
        <begin position="571"/>
        <end position="629"/>
    </location>
</feature>
<dbReference type="InterPro" id="IPR013761">
    <property type="entry name" value="SAM/pointed_sf"/>
</dbReference>
<keyword evidence="6" id="KW-0547">Nucleotide-binding</keyword>
<keyword evidence="7" id="KW-0694">RNA-binding</keyword>
<dbReference type="GeneID" id="25312962"/>
<feature type="compositionally biased region" description="Low complexity" evidence="13">
    <location>
        <begin position="429"/>
        <end position="441"/>
    </location>
</feature>
<dbReference type="GO" id="GO:0003729">
    <property type="term" value="F:mRNA binding"/>
    <property type="evidence" value="ECO:0007669"/>
    <property type="project" value="InterPro"/>
</dbReference>
<evidence type="ECO:0000256" key="2">
    <source>
        <dbReference type="ARBA" id="ARBA00004514"/>
    </source>
</evidence>
<dbReference type="FunFam" id="1.10.150.50:FF:000033">
    <property type="entry name" value="Protein vts1, variant"/>
    <property type="match status" value="1"/>
</dbReference>
<feature type="region of interest" description="Disordered" evidence="13">
    <location>
        <begin position="538"/>
        <end position="570"/>
    </location>
</feature>
<dbReference type="InterPro" id="IPR057327">
    <property type="entry name" value="Vts1_dom"/>
</dbReference>
<dbReference type="GO" id="GO:0000289">
    <property type="term" value="P:nuclear-transcribed mRNA poly(A) tail shortening"/>
    <property type="evidence" value="ECO:0007669"/>
    <property type="project" value="TreeGrafter"/>
</dbReference>
<dbReference type="OrthoDB" id="2155283at2759"/>
<evidence type="ECO:0000256" key="7">
    <source>
        <dbReference type="ARBA" id="ARBA00022884"/>
    </source>
</evidence>
<evidence type="ECO:0000256" key="4">
    <source>
        <dbReference type="ARBA" id="ARBA00022448"/>
    </source>
</evidence>
<dbReference type="AlphaFoldDB" id="A0A0F4Z575"/>
<evidence type="ECO:0000256" key="13">
    <source>
        <dbReference type="SAM" id="MobiDB-lite"/>
    </source>
</evidence>
<feature type="region of interest" description="Disordered" evidence="13">
    <location>
        <begin position="1"/>
        <end position="54"/>
    </location>
</feature>
<feature type="region of interest" description="Disordered" evidence="13">
    <location>
        <begin position="255"/>
        <end position="335"/>
    </location>
</feature>
<keyword evidence="16" id="KW-1185">Reference proteome</keyword>
<evidence type="ECO:0000256" key="1">
    <source>
        <dbReference type="ARBA" id="ARBA00004201"/>
    </source>
</evidence>
<organism evidence="15 16">
    <name type="scientific">Rasamsonia emersonii (strain ATCC 16479 / CBS 393.64 / IMI 116815)</name>
    <dbReference type="NCBI Taxonomy" id="1408163"/>
    <lineage>
        <taxon>Eukaryota</taxon>
        <taxon>Fungi</taxon>
        <taxon>Dikarya</taxon>
        <taxon>Ascomycota</taxon>
        <taxon>Pezizomycotina</taxon>
        <taxon>Eurotiomycetes</taxon>
        <taxon>Eurotiomycetidae</taxon>
        <taxon>Eurotiales</taxon>
        <taxon>Trichocomaceae</taxon>
        <taxon>Rasamsonia</taxon>
    </lineage>
</organism>
<dbReference type="GO" id="GO:0005829">
    <property type="term" value="C:cytosol"/>
    <property type="evidence" value="ECO:0007669"/>
    <property type="project" value="UniProtKB-SubCell"/>
</dbReference>
<dbReference type="PANTHER" id="PTHR12515:SF5">
    <property type="entry name" value="PROTEIN SMAUG"/>
    <property type="match status" value="1"/>
</dbReference>
<feature type="region of interest" description="Disordered" evidence="13">
    <location>
        <begin position="420"/>
        <end position="443"/>
    </location>
</feature>
<comment type="similarity">
    <text evidence="3">Belongs to the VTS1 family.</text>
</comment>
<comment type="function">
    <text evidence="11">RNA-binding protein involved in post-transcriptional regulation through transcript degradation.</text>
</comment>
<keyword evidence="5" id="KW-0963">Cytoplasm</keyword>
<keyword evidence="4" id="KW-0813">Transport</keyword>
<protein>
    <recommendedName>
        <fullName evidence="10">RNA-binding protein VTS1</fullName>
    </recommendedName>
    <alternativeName>
        <fullName evidence="12">RNA-binding protein vts1</fullName>
    </alternativeName>
</protein>
<comment type="subunit">
    <text evidence="9">Monomer. Binds to RNA.</text>
</comment>
<gene>
    <name evidence="15" type="ORF">T310_0908</name>
</gene>
<proteinExistence type="inferred from homology"/>
<dbReference type="RefSeq" id="XP_013331655.1">
    <property type="nucleotide sequence ID" value="XM_013476201.1"/>
</dbReference>
<dbReference type="Pfam" id="PF25479">
    <property type="entry name" value="Vts1"/>
    <property type="match status" value="1"/>
</dbReference>
<keyword evidence="8" id="KW-0653">Protein transport</keyword>
<dbReference type="Proteomes" id="UP000053958">
    <property type="component" value="Unassembled WGS sequence"/>
</dbReference>
<feature type="region of interest" description="Disordered" evidence="13">
    <location>
        <begin position="476"/>
        <end position="496"/>
    </location>
</feature>
<dbReference type="Pfam" id="PF07647">
    <property type="entry name" value="SAM_2"/>
    <property type="match status" value="1"/>
</dbReference>
<feature type="compositionally biased region" description="Low complexity" evidence="13">
    <location>
        <begin position="291"/>
        <end position="314"/>
    </location>
</feature>
<dbReference type="Gene3D" id="1.10.150.50">
    <property type="entry name" value="Transcription Factor, Ets-1"/>
    <property type="match status" value="1"/>
</dbReference>
<dbReference type="PANTHER" id="PTHR12515">
    <property type="entry name" value="STERILE ALPHA MOTIF DOMAIN CONTAINING PROTEIN 4-RELATED"/>
    <property type="match status" value="1"/>
</dbReference>
<dbReference type="GO" id="GO:0015031">
    <property type="term" value="P:protein transport"/>
    <property type="evidence" value="ECO:0007669"/>
    <property type="project" value="UniProtKB-KW"/>
</dbReference>
<dbReference type="GO" id="GO:0000166">
    <property type="term" value="F:nucleotide binding"/>
    <property type="evidence" value="ECO:0007669"/>
    <property type="project" value="UniProtKB-KW"/>
</dbReference>
<dbReference type="CDD" id="cd09556">
    <property type="entry name" value="SAM_VTS1_fungal"/>
    <property type="match status" value="1"/>
</dbReference>